<evidence type="ECO:0000256" key="1">
    <source>
        <dbReference type="SAM" id="Phobius"/>
    </source>
</evidence>
<keyword evidence="1" id="KW-0472">Membrane</keyword>
<organism evidence="2 3">
    <name type="scientific">Tulasnella calospora MUT 4182</name>
    <dbReference type="NCBI Taxonomy" id="1051891"/>
    <lineage>
        <taxon>Eukaryota</taxon>
        <taxon>Fungi</taxon>
        <taxon>Dikarya</taxon>
        <taxon>Basidiomycota</taxon>
        <taxon>Agaricomycotina</taxon>
        <taxon>Agaricomycetes</taxon>
        <taxon>Cantharellales</taxon>
        <taxon>Tulasnellaceae</taxon>
        <taxon>Tulasnella</taxon>
    </lineage>
</organism>
<evidence type="ECO:0000313" key="3">
    <source>
        <dbReference type="Proteomes" id="UP000054248"/>
    </source>
</evidence>
<keyword evidence="1" id="KW-1133">Transmembrane helix</keyword>
<keyword evidence="1" id="KW-0812">Transmembrane</keyword>
<evidence type="ECO:0000313" key="2">
    <source>
        <dbReference type="EMBL" id="KIO29523.1"/>
    </source>
</evidence>
<feature type="transmembrane region" description="Helical" evidence="1">
    <location>
        <begin position="142"/>
        <end position="159"/>
    </location>
</feature>
<keyword evidence="3" id="KW-1185">Reference proteome</keyword>
<sequence>MPRQPQIVSLGEEISMEPSLNRIRDLDFGYSAMTEVKTATVTILPDGAVVEAGRITPTIEGLHILRSTIRWVQPNHGVGVLASKKVREVIVTKPFFAVRSTVKPDDLGYMGVSEPQSTVLPTDRISREDDDGPIIRSSREEVLRLYAFMALLLVLWIVWSKVTRCRVSGR</sequence>
<accession>A0A0C3L6N7</accession>
<dbReference type="HOGENOM" id="CLU_1571767_0_0_1"/>
<dbReference type="AlphaFoldDB" id="A0A0C3L6N7"/>
<dbReference type="OrthoDB" id="10334400at2759"/>
<reference evidence="2 3" key="1">
    <citation type="submission" date="2014-04" db="EMBL/GenBank/DDBJ databases">
        <authorList>
            <consortium name="DOE Joint Genome Institute"/>
            <person name="Kuo A."/>
            <person name="Girlanda M."/>
            <person name="Perotto S."/>
            <person name="Kohler A."/>
            <person name="Nagy L.G."/>
            <person name="Floudas D."/>
            <person name="Copeland A."/>
            <person name="Barry K.W."/>
            <person name="Cichocki N."/>
            <person name="Veneault-Fourrey C."/>
            <person name="LaButti K."/>
            <person name="Lindquist E.A."/>
            <person name="Lipzen A."/>
            <person name="Lundell T."/>
            <person name="Morin E."/>
            <person name="Murat C."/>
            <person name="Sun H."/>
            <person name="Tunlid A."/>
            <person name="Henrissat B."/>
            <person name="Grigoriev I.V."/>
            <person name="Hibbett D.S."/>
            <person name="Martin F."/>
            <person name="Nordberg H.P."/>
            <person name="Cantor M.N."/>
            <person name="Hua S.X."/>
        </authorList>
    </citation>
    <scope>NUCLEOTIDE SEQUENCE [LARGE SCALE GENOMIC DNA]</scope>
    <source>
        <strain evidence="2 3">MUT 4182</strain>
    </source>
</reference>
<reference evidence="3" key="2">
    <citation type="submission" date="2015-01" db="EMBL/GenBank/DDBJ databases">
        <title>Evolutionary Origins and Diversification of the Mycorrhizal Mutualists.</title>
        <authorList>
            <consortium name="DOE Joint Genome Institute"/>
            <consortium name="Mycorrhizal Genomics Consortium"/>
            <person name="Kohler A."/>
            <person name="Kuo A."/>
            <person name="Nagy L.G."/>
            <person name="Floudas D."/>
            <person name="Copeland A."/>
            <person name="Barry K.W."/>
            <person name="Cichocki N."/>
            <person name="Veneault-Fourrey C."/>
            <person name="LaButti K."/>
            <person name="Lindquist E.A."/>
            <person name="Lipzen A."/>
            <person name="Lundell T."/>
            <person name="Morin E."/>
            <person name="Murat C."/>
            <person name="Riley R."/>
            <person name="Ohm R."/>
            <person name="Sun H."/>
            <person name="Tunlid A."/>
            <person name="Henrissat B."/>
            <person name="Grigoriev I.V."/>
            <person name="Hibbett D.S."/>
            <person name="Martin F."/>
        </authorList>
    </citation>
    <scope>NUCLEOTIDE SEQUENCE [LARGE SCALE GENOMIC DNA]</scope>
    <source>
        <strain evidence="3">MUT 4182</strain>
    </source>
</reference>
<dbReference type="EMBL" id="KN822982">
    <property type="protein sequence ID" value="KIO29523.1"/>
    <property type="molecule type" value="Genomic_DNA"/>
</dbReference>
<protein>
    <submittedName>
        <fullName evidence="2">Uncharacterized protein</fullName>
    </submittedName>
</protein>
<name>A0A0C3L6N7_9AGAM</name>
<dbReference type="Proteomes" id="UP000054248">
    <property type="component" value="Unassembled WGS sequence"/>
</dbReference>
<gene>
    <name evidence="2" type="ORF">M407DRAFT_168717</name>
</gene>
<proteinExistence type="predicted"/>